<dbReference type="InterPro" id="IPR039261">
    <property type="entry name" value="FNR_nucleotide-bd"/>
</dbReference>
<feature type="transmembrane region" description="Helical" evidence="18">
    <location>
        <begin position="175"/>
        <end position="199"/>
    </location>
</feature>
<feature type="transmembrane region" description="Helical" evidence="18">
    <location>
        <begin position="219"/>
        <end position="243"/>
    </location>
</feature>
<comment type="subcellular location">
    <subcellularLocation>
        <location evidence="2">Membrane</location>
        <topology evidence="2">Multi-pass membrane protein</topology>
    </subcellularLocation>
</comment>
<organism evidence="20 21">
    <name type="scientific">Morella rubra</name>
    <name type="common">Chinese bayberry</name>
    <dbReference type="NCBI Taxonomy" id="262757"/>
    <lineage>
        <taxon>Eukaryota</taxon>
        <taxon>Viridiplantae</taxon>
        <taxon>Streptophyta</taxon>
        <taxon>Embryophyta</taxon>
        <taxon>Tracheophyta</taxon>
        <taxon>Spermatophyta</taxon>
        <taxon>Magnoliopsida</taxon>
        <taxon>eudicotyledons</taxon>
        <taxon>Gunneridae</taxon>
        <taxon>Pentapetalae</taxon>
        <taxon>rosids</taxon>
        <taxon>fabids</taxon>
        <taxon>Fagales</taxon>
        <taxon>Myricaceae</taxon>
        <taxon>Morella</taxon>
    </lineage>
</organism>
<feature type="transmembrane region" description="Helical" evidence="18">
    <location>
        <begin position="140"/>
        <end position="163"/>
    </location>
</feature>
<dbReference type="Pfam" id="PF08030">
    <property type="entry name" value="NAD_binding_6"/>
    <property type="match status" value="2"/>
</dbReference>
<comment type="caution">
    <text evidence="20">The sequence shown here is derived from an EMBL/GenBank/DDBJ whole genome shotgun (WGS) entry which is preliminary data.</text>
</comment>
<accession>A0A6A1WI59</accession>
<keyword evidence="4" id="KW-0813">Transport</keyword>
<feature type="transmembrane region" description="Helical" evidence="18">
    <location>
        <begin position="607"/>
        <end position="632"/>
    </location>
</feature>
<keyword evidence="15 18" id="KW-0472">Membrane</keyword>
<proteinExistence type="inferred from homology"/>
<comment type="catalytic activity">
    <reaction evidence="16">
        <text>2 a Fe(II)-siderophore + NAD(+) + H(+) = 2 a Fe(III)-siderophore + NADH</text>
        <dbReference type="Rhea" id="RHEA:15061"/>
        <dbReference type="Rhea" id="RHEA-COMP:11342"/>
        <dbReference type="Rhea" id="RHEA-COMP:11344"/>
        <dbReference type="ChEBI" id="CHEBI:15378"/>
        <dbReference type="ChEBI" id="CHEBI:29033"/>
        <dbReference type="ChEBI" id="CHEBI:29034"/>
        <dbReference type="ChEBI" id="CHEBI:57540"/>
        <dbReference type="ChEBI" id="CHEBI:57945"/>
        <dbReference type="EC" id="1.16.1.7"/>
    </reaction>
</comment>
<evidence type="ECO:0000259" key="19">
    <source>
        <dbReference type="PROSITE" id="PS51384"/>
    </source>
</evidence>
<keyword evidence="6" id="KW-0285">Flavoprotein</keyword>
<evidence type="ECO:0000256" key="7">
    <source>
        <dbReference type="ARBA" id="ARBA00022692"/>
    </source>
</evidence>
<dbReference type="PANTHER" id="PTHR11972:SF69">
    <property type="entry name" value="FERRIC REDUCTION OXIDASE 6-RELATED"/>
    <property type="match status" value="1"/>
</dbReference>
<dbReference type="SUPFAM" id="SSF63380">
    <property type="entry name" value="Riboflavin synthase domain-like"/>
    <property type="match status" value="1"/>
</dbReference>
<keyword evidence="14" id="KW-0406">Ion transport</keyword>
<feature type="domain" description="FAD-binding FR-type" evidence="19">
    <location>
        <begin position="334"/>
        <end position="450"/>
    </location>
</feature>
<dbReference type="PROSITE" id="PS51384">
    <property type="entry name" value="FAD_FR"/>
    <property type="match status" value="1"/>
</dbReference>
<feature type="transmembrane region" description="Helical" evidence="18">
    <location>
        <begin position="116"/>
        <end position="134"/>
    </location>
</feature>
<dbReference type="SFLD" id="SFLDG01168">
    <property type="entry name" value="Ferric_reductase_subgroup_(FRE"/>
    <property type="match status" value="1"/>
</dbReference>
<dbReference type="PRINTS" id="PR00466">
    <property type="entry name" value="GP91PHOX"/>
</dbReference>
<dbReference type="CDD" id="cd06186">
    <property type="entry name" value="NOX_Duox_like_FAD_NADP"/>
    <property type="match status" value="1"/>
</dbReference>
<sequence>MDENSVDKPLILSRGADRVKKTPLYVSWVKSILKYVIWAIFIAWVTLIFLLPAQFVNRLFEEWIQATSGSIFGVTGSIFMVFSGPILVIAFLAIAYRLISGEEEPHEKKASKGPTFRLWTFPVLVDGPFGVVSATEFIGILLFIVYVIWAVSAYTIQILGSIAQYSLTLKQKSCFILEFLGLRFGSIGLYLLGFLFLPIARGSVLLRLIDIPFEHATRYHVWLGHLTMMLFTLHGLFYVIAWTIEGNLIQEILEWKNIGVANLAGVISLLAGLLMWVTSLHPVRKQKFELFFYTHQLYAVFVIFLALHVGDFIFSIAAGGIFLFILDRFLRFCQSRRTVKIISAKCLPCGTVELVLSKPANLRYNALSFIFLQVRELSWLQWHPFSVSSSPLDGKYHLSILIKALGEWTAELKGNLLNSSGTEPQKELHLQPQTKLTASVEGPYGHEQPYHLMYETLILVAGGIGISPFLAILSDILHRTRDGKPCRPRNILIVWAVKRSNELSLLSTIDMKSICPSFSNKLDLEIHIYVTRESEPPLEEGSAPETMNSSPCPASHGYSMSELVGTGNTIWSGLYVVSSTIGFVILVGLLDIFYINPFSISSWWYKGILFVTCMLASVFVFGGLVIGMWHLWERQNATRDECEDERIKVDKMQHAETVAHKDSCWQTLASSTHISYGSRPDFKEIFGNISEKFGPVDVGVIVCGPPTLQSSVAKEIRSRNTRRQRYHPIFHFNSHSFDL</sequence>
<dbReference type="FunFam" id="3.40.50.80:FF:000036">
    <property type="entry name" value="Ferric reduction oxidase 6"/>
    <property type="match status" value="1"/>
</dbReference>
<keyword evidence="10 18" id="KW-1133">Transmembrane helix</keyword>
<gene>
    <name evidence="20" type="ORF">CJ030_MR2G011228</name>
</gene>
<dbReference type="GO" id="GO:0046872">
    <property type="term" value="F:metal ion binding"/>
    <property type="evidence" value="ECO:0007669"/>
    <property type="project" value="UniProtKB-KW"/>
</dbReference>
<evidence type="ECO:0000256" key="17">
    <source>
        <dbReference type="ARBA" id="ARBA00066905"/>
    </source>
</evidence>
<dbReference type="SFLD" id="SFLDS00052">
    <property type="entry name" value="Ferric_Reductase_Domain"/>
    <property type="match status" value="1"/>
</dbReference>
<evidence type="ECO:0000256" key="9">
    <source>
        <dbReference type="ARBA" id="ARBA00022827"/>
    </source>
</evidence>
<evidence type="ECO:0000256" key="16">
    <source>
        <dbReference type="ARBA" id="ARBA00050970"/>
    </source>
</evidence>
<evidence type="ECO:0000256" key="3">
    <source>
        <dbReference type="ARBA" id="ARBA00006278"/>
    </source>
</evidence>
<dbReference type="EMBL" id="RXIC02000020">
    <property type="protein sequence ID" value="KAB1223547.1"/>
    <property type="molecule type" value="Genomic_DNA"/>
</dbReference>
<evidence type="ECO:0000256" key="12">
    <source>
        <dbReference type="ARBA" id="ARBA00023004"/>
    </source>
</evidence>
<dbReference type="InterPro" id="IPR013130">
    <property type="entry name" value="Fe3_Rdtase_TM_dom"/>
</dbReference>
<evidence type="ECO:0000256" key="6">
    <source>
        <dbReference type="ARBA" id="ARBA00022630"/>
    </source>
</evidence>
<keyword evidence="13" id="KW-0520">NAD</keyword>
<reference evidence="20 21" key="1">
    <citation type="journal article" date="2019" name="Plant Biotechnol. J.">
        <title>The red bayberry genome and genetic basis of sex determination.</title>
        <authorList>
            <person name="Jia H.M."/>
            <person name="Jia H.J."/>
            <person name="Cai Q.L."/>
            <person name="Wang Y."/>
            <person name="Zhao H.B."/>
            <person name="Yang W.F."/>
            <person name="Wang G.Y."/>
            <person name="Li Y.H."/>
            <person name="Zhan D.L."/>
            <person name="Shen Y.T."/>
            <person name="Niu Q.F."/>
            <person name="Chang L."/>
            <person name="Qiu J."/>
            <person name="Zhao L."/>
            <person name="Xie H.B."/>
            <person name="Fu W.Y."/>
            <person name="Jin J."/>
            <person name="Li X.W."/>
            <person name="Jiao Y."/>
            <person name="Zhou C.C."/>
            <person name="Tu T."/>
            <person name="Chai C.Y."/>
            <person name="Gao J.L."/>
            <person name="Fan L.J."/>
            <person name="van de Weg E."/>
            <person name="Wang J.Y."/>
            <person name="Gao Z.S."/>
        </authorList>
    </citation>
    <scope>NUCLEOTIDE SEQUENCE [LARGE SCALE GENOMIC DNA]</scope>
    <source>
        <tissue evidence="20">Leaves</tissue>
    </source>
</reference>
<dbReference type="Pfam" id="PF01794">
    <property type="entry name" value="Ferric_reduct"/>
    <property type="match status" value="1"/>
</dbReference>
<keyword evidence="11" id="KW-0560">Oxidoreductase</keyword>
<evidence type="ECO:0000313" key="20">
    <source>
        <dbReference type="EMBL" id="KAB1223547.1"/>
    </source>
</evidence>
<dbReference type="Pfam" id="PF08022">
    <property type="entry name" value="FAD_binding_8"/>
    <property type="match status" value="1"/>
</dbReference>
<feature type="transmembrane region" description="Helical" evidence="18">
    <location>
        <begin position="570"/>
        <end position="595"/>
    </location>
</feature>
<dbReference type="EC" id="1.16.1.7" evidence="17"/>
<keyword evidence="12" id="KW-0408">Iron</keyword>
<evidence type="ECO:0000313" key="21">
    <source>
        <dbReference type="Proteomes" id="UP000516437"/>
    </source>
</evidence>
<name>A0A6A1WI59_9ROSI</name>
<dbReference type="InterPro" id="IPR017938">
    <property type="entry name" value="Riboflavin_synthase-like_b-brl"/>
</dbReference>
<dbReference type="GO" id="GO:0140618">
    <property type="term" value="F:ferric-chelate reductase (NADH) activity"/>
    <property type="evidence" value="ECO:0007669"/>
    <property type="project" value="UniProtKB-EC"/>
</dbReference>
<evidence type="ECO:0000256" key="5">
    <source>
        <dbReference type="ARBA" id="ARBA00022617"/>
    </source>
</evidence>
<dbReference type="InterPro" id="IPR050369">
    <property type="entry name" value="RBOH/FRE"/>
</dbReference>
<protein>
    <recommendedName>
        <fullName evidence="17">ferric-chelate reductase (NADH)</fullName>
        <ecNumber evidence="17">1.16.1.7</ecNumber>
    </recommendedName>
</protein>
<dbReference type="OrthoDB" id="167398at2759"/>
<evidence type="ECO:0000256" key="8">
    <source>
        <dbReference type="ARBA" id="ARBA00022723"/>
    </source>
</evidence>
<evidence type="ECO:0000256" key="4">
    <source>
        <dbReference type="ARBA" id="ARBA00022448"/>
    </source>
</evidence>
<dbReference type="InterPro" id="IPR017927">
    <property type="entry name" value="FAD-bd_FR_type"/>
</dbReference>
<dbReference type="PANTHER" id="PTHR11972">
    <property type="entry name" value="NADPH OXIDASE"/>
    <property type="match status" value="1"/>
</dbReference>
<dbReference type="InterPro" id="IPR013112">
    <property type="entry name" value="FAD-bd_8"/>
</dbReference>
<keyword evidence="7 18" id="KW-0812">Transmembrane</keyword>
<evidence type="ECO:0000256" key="11">
    <source>
        <dbReference type="ARBA" id="ARBA00023002"/>
    </source>
</evidence>
<evidence type="ECO:0000256" key="13">
    <source>
        <dbReference type="ARBA" id="ARBA00023027"/>
    </source>
</evidence>
<evidence type="ECO:0000256" key="15">
    <source>
        <dbReference type="ARBA" id="ARBA00023136"/>
    </source>
</evidence>
<feature type="transmembrane region" description="Helical" evidence="18">
    <location>
        <begin position="452"/>
        <end position="473"/>
    </location>
</feature>
<dbReference type="Gene3D" id="3.40.50.80">
    <property type="entry name" value="Nucleotide-binding domain of ferredoxin-NADP reductase (FNR) module"/>
    <property type="match status" value="2"/>
</dbReference>
<comment type="cofactor">
    <cofactor evidence="1">
        <name>FAD</name>
        <dbReference type="ChEBI" id="CHEBI:57692"/>
    </cofactor>
</comment>
<dbReference type="InterPro" id="IPR013121">
    <property type="entry name" value="Fe_red_NAD-bd_6"/>
</dbReference>
<dbReference type="AlphaFoldDB" id="A0A6A1WI59"/>
<comment type="similarity">
    <text evidence="3">Belongs to the ferric reductase (FRE) family.</text>
</comment>
<feature type="transmembrane region" description="Helical" evidence="18">
    <location>
        <begin position="255"/>
        <end position="277"/>
    </location>
</feature>
<evidence type="ECO:0000256" key="18">
    <source>
        <dbReference type="SAM" id="Phobius"/>
    </source>
</evidence>
<feature type="transmembrane region" description="Helical" evidence="18">
    <location>
        <begin position="32"/>
        <end position="51"/>
    </location>
</feature>
<keyword evidence="9" id="KW-0274">FAD</keyword>
<evidence type="ECO:0000256" key="1">
    <source>
        <dbReference type="ARBA" id="ARBA00001974"/>
    </source>
</evidence>
<keyword evidence="5" id="KW-0349">Heme</keyword>
<feature type="transmembrane region" description="Helical" evidence="18">
    <location>
        <begin position="297"/>
        <end position="326"/>
    </location>
</feature>
<evidence type="ECO:0000256" key="14">
    <source>
        <dbReference type="ARBA" id="ARBA00023065"/>
    </source>
</evidence>
<dbReference type="GO" id="GO:0005886">
    <property type="term" value="C:plasma membrane"/>
    <property type="evidence" value="ECO:0007669"/>
    <property type="project" value="TreeGrafter"/>
</dbReference>
<feature type="transmembrane region" description="Helical" evidence="18">
    <location>
        <begin position="71"/>
        <end position="95"/>
    </location>
</feature>
<dbReference type="SUPFAM" id="SSF52343">
    <property type="entry name" value="Ferredoxin reductase-like, C-terminal NADP-linked domain"/>
    <property type="match status" value="1"/>
</dbReference>
<dbReference type="Proteomes" id="UP000516437">
    <property type="component" value="Chromosome 2"/>
</dbReference>
<evidence type="ECO:0000256" key="2">
    <source>
        <dbReference type="ARBA" id="ARBA00004141"/>
    </source>
</evidence>
<evidence type="ECO:0000256" key="10">
    <source>
        <dbReference type="ARBA" id="ARBA00022989"/>
    </source>
</evidence>
<keyword evidence="21" id="KW-1185">Reference proteome</keyword>
<dbReference type="GO" id="GO:0006811">
    <property type="term" value="P:monoatomic ion transport"/>
    <property type="evidence" value="ECO:0007669"/>
    <property type="project" value="UniProtKB-KW"/>
</dbReference>
<keyword evidence="8" id="KW-0479">Metal-binding</keyword>
<dbReference type="InterPro" id="IPR000778">
    <property type="entry name" value="Cyt_b245_heavy_chain"/>
</dbReference>